<organism evidence="1 2">
    <name type="scientific">Araneus ventricosus</name>
    <name type="common">Orbweaver spider</name>
    <name type="synonym">Epeira ventricosa</name>
    <dbReference type="NCBI Taxonomy" id="182803"/>
    <lineage>
        <taxon>Eukaryota</taxon>
        <taxon>Metazoa</taxon>
        <taxon>Ecdysozoa</taxon>
        <taxon>Arthropoda</taxon>
        <taxon>Chelicerata</taxon>
        <taxon>Arachnida</taxon>
        <taxon>Araneae</taxon>
        <taxon>Araneomorphae</taxon>
        <taxon>Entelegynae</taxon>
        <taxon>Araneoidea</taxon>
        <taxon>Araneidae</taxon>
        <taxon>Araneus</taxon>
    </lineage>
</organism>
<reference evidence="1 2" key="1">
    <citation type="journal article" date="2019" name="Sci. Rep.">
        <title>Orb-weaving spider Araneus ventricosus genome elucidates the spidroin gene catalogue.</title>
        <authorList>
            <person name="Kono N."/>
            <person name="Nakamura H."/>
            <person name="Ohtoshi R."/>
            <person name="Moran D.A.P."/>
            <person name="Shinohara A."/>
            <person name="Yoshida Y."/>
            <person name="Fujiwara M."/>
            <person name="Mori M."/>
            <person name="Tomita M."/>
            <person name="Arakawa K."/>
        </authorList>
    </citation>
    <scope>NUCLEOTIDE SEQUENCE [LARGE SCALE GENOMIC DNA]</scope>
</reference>
<proteinExistence type="predicted"/>
<accession>A0A4Y2LWV0</accession>
<dbReference type="EMBL" id="BGPR01006417">
    <property type="protein sequence ID" value="GBN18844.1"/>
    <property type="molecule type" value="Genomic_DNA"/>
</dbReference>
<dbReference type="AlphaFoldDB" id="A0A4Y2LWV0"/>
<sequence length="105" mass="12145">MYGSQVWGSTSQMNKKIASFTNKLVHIVVAPWYVRHKVLHEDLKIDPISEFIERTSTSFFNKIHQICNELLQRPASDPALPNSRKYPRTAVDDVAVFDNFPSIRR</sequence>
<comment type="caution">
    <text evidence="1">The sequence shown here is derived from an EMBL/GenBank/DDBJ whole genome shotgun (WGS) entry which is preliminary data.</text>
</comment>
<evidence type="ECO:0000313" key="1">
    <source>
        <dbReference type="EMBL" id="GBN18844.1"/>
    </source>
</evidence>
<protein>
    <submittedName>
        <fullName evidence="1">Uncharacterized protein</fullName>
    </submittedName>
</protein>
<dbReference type="Proteomes" id="UP000499080">
    <property type="component" value="Unassembled WGS sequence"/>
</dbReference>
<name>A0A4Y2LWV0_ARAVE</name>
<evidence type="ECO:0000313" key="2">
    <source>
        <dbReference type="Proteomes" id="UP000499080"/>
    </source>
</evidence>
<keyword evidence="2" id="KW-1185">Reference proteome</keyword>
<dbReference type="OrthoDB" id="6432094at2759"/>
<gene>
    <name evidence="1" type="ORF">AVEN_73222_1</name>
</gene>